<dbReference type="PANTHER" id="PTHR33494">
    <property type="entry name" value="OS02G0793800 PROTEIN"/>
    <property type="match status" value="1"/>
</dbReference>
<accession>A0A0G4ISB6</accession>
<dbReference type="InterPro" id="IPR057939">
    <property type="entry name" value="TRF2_HOY1_PH"/>
</dbReference>
<evidence type="ECO:0000313" key="4">
    <source>
        <dbReference type="Proteomes" id="UP000039324"/>
    </source>
</evidence>
<feature type="compositionally biased region" description="Polar residues" evidence="1">
    <location>
        <begin position="295"/>
        <end position="304"/>
    </location>
</feature>
<dbReference type="PANTHER" id="PTHR33494:SF1">
    <property type="entry name" value="C2H2-TYPE DOMAIN-CONTAINING PROTEIN-RELATED"/>
    <property type="match status" value="1"/>
</dbReference>
<dbReference type="EMBL" id="CDSF01000082">
    <property type="protein sequence ID" value="CEO98026.1"/>
    <property type="molecule type" value="Genomic_DNA"/>
</dbReference>
<dbReference type="STRING" id="37360.A0A0G4ISB6"/>
<protein>
    <recommendedName>
        <fullName evidence="2">TRF2/HOY1 PH-like domain-containing protein</fullName>
    </recommendedName>
</protein>
<feature type="compositionally biased region" description="Low complexity" evidence="1">
    <location>
        <begin position="332"/>
        <end position="352"/>
    </location>
</feature>
<reference evidence="3 4" key="1">
    <citation type="submission" date="2015-02" db="EMBL/GenBank/DDBJ databases">
        <authorList>
            <person name="Chooi Y.-H."/>
        </authorList>
    </citation>
    <scope>NUCLEOTIDE SEQUENCE [LARGE SCALE GENOMIC DNA]</scope>
    <source>
        <strain evidence="3">E3</strain>
    </source>
</reference>
<feature type="domain" description="TRF2/HOY1 PH-like" evidence="2">
    <location>
        <begin position="87"/>
        <end position="194"/>
    </location>
</feature>
<evidence type="ECO:0000259" key="2">
    <source>
        <dbReference type="Pfam" id="PF24818"/>
    </source>
</evidence>
<organism evidence="3 4">
    <name type="scientific">Plasmodiophora brassicae</name>
    <name type="common">Clubroot disease agent</name>
    <dbReference type="NCBI Taxonomy" id="37360"/>
    <lineage>
        <taxon>Eukaryota</taxon>
        <taxon>Sar</taxon>
        <taxon>Rhizaria</taxon>
        <taxon>Endomyxa</taxon>
        <taxon>Phytomyxea</taxon>
        <taxon>Plasmodiophorida</taxon>
        <taxon>Plasmodiophoridae</taxon>
        <taxon>Plasmodiophora</taxon>
    </lineage>
</organism>
<feature type="region of interest" description="Disordered" evidence="1">
    <location>
        <begin position="323"/>
        <end position="352"/>
    </location>
</feature>
<evidence type="ECO:0000256" key="1">
    <source>
        <dbReference type="SAM" id="MobiDB-lite"/>
    </source>
</evidence>
<dbReference type="OrthoDB" id="6159439at2759"/>
<gene>
    <name evidence="3" type="ORF">PBRA_006140</name>
</gene>
<dbReference type="AlphaFoldDB" id="A0A0G4ISB6"/>
<feature type="region of interest" description="Disordered" evidence="1">
    <location>
        <begin position="282"/>
        <end position="307"/>
    </location>
</feature>
<proteinExistence type="predicted"/>
<evidence type="ECO:0000313" key="3">
    <source>
        <dbReference type="EMBL" id="CEO98026.1"/>
    </source>
</evidence>
<dbReference type="Proteomes" id="UP000039324">
    <property type="component" value="Unassembled WGS sequence"/>
</dbReference>
<dbReference type="Pfam" id="PF24818">
    <property type="entry name" value="PH_TRF2_HOY1"/>
    <property type="match status" value="1"/>
</dbReference>
<sequence>MELSARDGSGVVTVAQAWEVPTGDRSMMAVPAPPMPRTTTSVRRMEEALPFRQTPISAPLPGSPRAVICKRRRSSGGRQHSVKPTHLSAYRFVVGDWMSDAQYNGELTVKLYHSRAQIVFERLDQGVKRKLQFAFETIHEMYSTDVNVRVTQLIFVLNAPPHAHDESNPTPRTNTMWHPAAVDFCNQQSTVCNTMIAYVKRSTATKHIEKLRSMSPVIGAVFRSGPPLFQSRKYNDETLLNHRAVAGASGPHADPSLLLEHHRSRLMECDWDDASSSAASSYGSYASDHDVGDPQYSNDGNGNHTRAGLEIFPMVSPIFPGEATGTPHQVFPSDLSLSSSGDAGAPSSRGQS</sequence>
<keyword evidence="4" id="KW-1185">Reference proteome</keyword>
<name>A0A0G4ISB6_PLABS</name>